<comment type="caution">
    <text evidence="1">The sequence shown here is derived from an EMBL/GenBank/DDBJ whole genome shotgun (WGS) entry which is preliminary data.</text>
</comment>
<proteinExistence type="predicted"/>
<dbReference type="RefSeq" id="WP_250593293.1">
    <property type="nucleotide sequence ID" value="NZ_JAMLJM010000010.1"/>
</dbReference>
<dbReference type="Proteomes" id="UP001317191">
    <property type="component" value="Unassembled WGS sequence"/>
</dbReference>
<evidence type="ECO:0000313" key="2">
    <source>
        <dbReference type="Proteomes" id="UP001317191"/>
    </source>
</evidence>
<name>A0ABT0TQY3_9FLAO</name>
<protein>
    <submittedName>
        <fullName evidence="1">DUF4292 domain-containing protein</fullName>
    </submittedName>
</protein>
<reference evidence="1 2" key="1">
    <citation type="submission" date="2022-05" db="EMBL/GenBank/DDBJ databases">
        <title>Flavobacterium sp., isolated from activated sludge.</title>
        <authorList>
            <person name="Ran Q."/>
        </authorList>
    </citation>
    <scope>NUCLEOTIDE SEQUENCE [LARGE SCALE GENOMIC DNA]</scope>
    <source>
        <strain evidence="1 2">HXWNR70</strain>
    </source>
</reference>
<dbReference type="EMBL" id="JAMLJM010000010">
    <property type="protein sequence ID" value="MCL9809898.1"/>
    <property type="molecule type" value="Genomic_DNA"/>
</dbReference>
<accession>A0ABT0TQY3</accession>
<sequence length="259" mass="29573">MQKILPLLLLVLVVACKPKQNLVTPATVTNTAAVETVKNIISNHYAINRGFKTAFINANVDYVSPKQSLRVSADIRIKKDEMILLTVKFFGITGAKALITPTQVKYYEKANNTYFEGDYKMLSDWLGTELDFKKVQNMLIGQAIDDLDQTKYEMTTEENAPRLNEITSGNFLKGFVFYPDSFNLKKQEIQQLSPERKMLVNYSNYKSFAESVLPQELAIFATQNNQTTSIAIEYRDAKFNDELNFVYNVPRGYEQITIK</sequence>
<keyword evidence="2" id="KW-1185">Reference proteome</keyword>
<dbReference type="PROSITE" id="PS51257">
    <property type="entry name" value="PROKAR_LIPOPROTEIN"/>
    <property type="match status" value="1"/>
</dbReference>
<evidence type="ECO:0000313" key="1">
    <source>
        <dbReference type="EMBL" id="MCL9809898.1"/>
    </source>
</evidence>
<dbReference type="InterPro" id="IPR025634">
    <property type="entry name" value="DUF4292"/>
</dbReference>
<organism evidence="1 2">
    <name type="scientific">Flavobacterium luminosum</name>
    <dbReference type="NCBI Taxonomy" id="2949086"/>
    <lineage>
        <taxon>Bacteria</taxon>
        <taxon>Pseudomonadati</taxon>
        <taxon>Bacteroidota</taxon>
        <taxon>Flavobacteriia</taxon>
        <taxon>Flavobacteriales</taxon>
        <taxon>Flavobacteriaceae</taxon>
        <taxon>Flavobacterium</taxon>
    </lineage>
</organism>
<gene>
    <name evidence="1" type="ORF">NAT50_11075</name>
</gene>
<dbReference type="Gene3D" id="2.50.20.10">
    <property type="entry name" value="Lipoprotein localisation LolA/LolB/LppX"/>
    <property type="match status" value="1"/>
</dbReference>
<dbReference type="Pfam" id="PF14125">
    <property type="entry name" value="DUF4292"/>
    <property type="match status" value="1"/>
</dbReference>